<dbReference type="EMBL" id="QANS01000006">
    <property type="protein sequence ID" value="PTU30284.1"/>
    <property type="molecule type" value="Genomic_DNA"/>
</dbReference>
<dbReference type="PANTHER" id="PTHR42760">
    <property type="entry name" value="SHORT-CHAIN DEHYDROGENASES/REDUCTASES FAMILY MEMBER"/>
    <property type="match status" value="1"/>
</dbReference>
<organism evidence="2 3">
    <name type="scientific">Stenotrophobium rhamnosiphilum</name>
    <dbReference type="NCBI Taxonomy" id="2029166"/>
    <lineage>
        <taxon>Bacteria</taxon>
        <taxon>Pseudomonadati</taxon>
        <taxon>Pseudomonadota</taxon>
        <taxon>Gammaproteobacteria</taxon>
        <taxon>Nevskiales</taxon>
        <taxon>Nevskiaceae</taxon>
        <taxon>Stenotrophobium</taxon>
    </lineage>
</organism>
<name>A0A2T5MCH0_9GAMM</name>
<dbReference type="NCBIfam" id="NF005909">
    <property type="entry name" value="PRK07890.1"/>
    <property type="match status" value="1"/>
</dbReference>
<dbReference type="Gene3D" id="3.40.50.720">
    <property type="entry name" value="NAD(P)-binding Rossmann-like Domain"/>
    <property type="match status" value="1"/>
</dbReference>
<dbReference type="PRINTS" id="PR00080">
    <property type="entry name" value="SDRFAMILY"/>
</dbReference>
<dbReference type="FunFam" id="3.40.50.720:FF:000084">
    <property type="entry name" value="Short-chain dehydrogenase reductase"/>
    <property type="match status" value="1"/>
</dbReference>
<dbReference type="SUPFAM" id="SSF51735">
    <property type="entry name" value="NAD(P)-binding Rossmann-fold domains"/>
    <property type="match status" value="1"/>
</dbReference>
<dbReference type="PRINTS" id="PR00081">
    <property type="entry name" value="GDHRDH"/>
</dbReference>
<comment type="caution">
    <text evidence="2">The sequence shown here is derived from an EMBL/GenBank/DDBJ whole genome shotgun (WGS) entry which is preliminary data.</text>
</comment>
<protein>
    <submittedName>
        <fullName evidence="2">Short-chain dehydrogenase</fullName>
    </submittedName>
</protein>
<dbReference type="InterPro" id="IPR002347">
    <property type="entry name" value="SDR_fam"/>
</dbReference>
<reference evidence="2 3" key="1">
    <citation type="submission" date="2018-04" db="EMBL/GenBank/DDBJ databases">
        <title>Novel species isolated from glacier.</title>
        <authorList>
            <person name="Liu Q."/>
            <person name="Xin Y.-H."/>
        </authorList>
    </citation>
    <scope>NUCLEOTIDE SEQUENCE [LARGE SCALE GENOMIC DNA]</scope>
    <source>
        <strain evidence="2 3">GT1R17</strain>
    </source>
</reference>
<dbReference type="InterPro" id="IPR036291">
    <property type="entry name" value="NAD(P)-bd_dom_sf"/>
</dbReference>
<dbReference type="OrthoDB" id="9780084at2"/>
<dbReference type="AlphaFoldDB" id="A0A2T5MCH0"/>
<evidence type="ECO:0000256" key="1">
    <source>
        <dbReference type="ARBA" id="ARBA00006484"/>
    </source>
</evidence>
<sequence>MLLKDKIVIVSGIGPGLGVKLAIEAAREGAAGVVAAARSQEKLDDAEARVKAINPNCKVLKIVTDITDRAQCEALVAATIKQFGRIDALVNSAFVHGDMDYVSSANLDAWAAVMNTNLIGTLKLTQSVLPQMKLQGGGAIVMINTMAARTPPPLGEAGYAASKSALANSAKYLAKEVGKDNIRVNSIHMGWMWGAPVEGYFVWQAQETGVPLETLKAKISSTIPLGRIPTDDECARAALFLVSDYASAVTGAALDANGGSYMP</sequence>
<accession>A0A2T5MCH0</accession>
<evidence type="ECO:0000313" key="3">
    <source>
        <dbReference type="Proteomes" id="UP000244248"/>
    </source>
</evidence>
<keyword evidence="3" id="KW-1185">Reference proteome</keyword>
<comment type="similarity">
    <text evidence="1">Belongs to the short-chain dehydrogenases/reductases (SDR) family.</text>
</comment>
<dbReference type="GO" id="GO:0030497">
    <property type="term" value="P:fatty acid elongation"/>
    <property type="evidence" value="ECO:0007669"/>
    <property type="project" value="TreeGrafter"/>
</dbReference>
<gene>
    <name evidence="2" type="ORF">CJD38_15165</name>
</gene>
<dbReference type="RefSeq" id="WP_107941227.1">
    <property type="nucleotide sequence ID" value="NZ_QANS01000006.1"/>
</dbReference>
<dbReference type="Pfam" id="PF13561">
    <property type="entry name" value="adh_short_C2"/>
    <property type="match status" value="1"/>
</dbReference>
<dbReference type="GO" id="GO:0016616">
    <property type="term" value="F:oxidoreductase activity, acting on the CH-OH group of donors, NAD or NADP as acceptor"/>
    <property type="evidence" value="ECO:0007669"/>
    <property type="project" value="TreeGrafter"/>
</dbReference>
<proteinExistence type="inferred from homology"/>
<dbReference type="Proteomes" id="UP000244248">
    <property type="component" value="Unassembled WGS sequence"/>
</dbReference>
<dbReference type="PANTHER" id="PTHR42760:SF135">
    <property type="entry name" value="BLL7886 PROTEIN"/>
    <property type="match status" value="1"/>
</dbReference>
<evidence type="ECO:0000313" key="2">
    <source>
        <dbReference type="EMBL" id="PTU30284.1"/>
    </source>
</evidence>